<dbReference type="Gene3D" id="1.10.287.70">
    <property type="match status" value="1"/>
</dbReference>
<dbReference type="Pfam" id="PF00520">
    <property type="entry name" value="Ion_trans"/>
    <property type="match status" value="1"/>
</dbReference>
<accession>A0A8J4CMH4</accession>
<keyword evidence="9" id="KW-0851">Voltage-gated channel</keyword>
<dbReference type="PANTHER" id="PTHR10217:SF435">
    <property type="entry name" value="POTASSIUM VOLTAGE-GATED CHANNEL PROTEIN EAG"/>
    <property type="match status" value="1"/>
</dbReference>
<evidence type="ECO:0000256" key="1">
    <source>
        <dbReference type="ARBA" id="ARBA00004141"/>
    </source>
</evidence>
<dbReference type="Proteomes" id="UP000747110">
    <property type="component" value="Unassembled WGS sequence"/>
</dbReference>
<feature type="domain" description="Cyclic nucleotide-binding" evidence="17">
    <location>
        <begin position="796"/>
        <end position="846"/>
    </location>
</feature>
<comment type="subcellular location">
    <subcellularLocation>
        <location evidence="1">Membrane</location>
        <topology evidence="1">Multi-pass membrane protein</topology>
    </subcellularLocation>
</comment>
<dbReference type="GO" id="GO:0034702">
    <property type="term" value="C:monoatomic ion channel complex"/>
    <property type="evidence" value="ECO:0007669"/>
    <property type="project" value="UniProtKB-KW"/>
</dbReference>
<keyword evidence="3" id="KW-0633">Potassium transport</keyword>
<feature type="transmembrane region" description="Helical" evidence="16">
    <location>
        <begin position="460"/>
        <end position="484"/>
    </location>
</feature>
<dbReference type="CDD" id="cd00038">
    <property type="entry name" value="CAP_ED"/>
    <property type="match status" value="1"/>
</dbReference>
<evidence type="ECO:0000256" key="14">
    <source>
        <dbReference type="ARBA" id="ARBA00023303"/>
    </source>
</evidence>
<dbReference type="InterPro" id="IPR014710">
    <property type="entry name" value="RmlC-like_jellyroll"/>
</dbReference>
<keyword evidence="5 16" id="KW-0812">Transmembrane</keyword>
<dbReference type="EMBL" id="BNCQ01000014">
    <property type="protein sequence ID" value="GIM03607.1"/>
    <property type="molecule type" value="Genomic_DNA"/>
</dbReference>
<dbReference type="SUPFAM" id="SSF51206">
    <property type="entry name" value="cAMP-binding domain-like"/>
    <property type="match status" value="1"/>
</dbReference>
<keyword evidence="4" id="KW-0645">Protease</keyword>
<feature type="region of interest" description="Disordered" evidence="15">
    <location>
        <begin position="1"/>
        <end position="39"/>
    </location>
</feature>
<dbReference type="Proteomes" id="UP000722791">
    <property type="component" value="Unassembled WGS sequence"/>
</dbReference>
<keyword evidence="12" id="KW-0406">Ion transport</keyword>
<keyword evidence="20" id="KW-1185">Reference proteome</keyword>
<dbReference type="GO" id="GO:0006508">
    <property type="term" value="P:proteolysis"/>
    <property type="evidence" value="ECO:0007669"/>
    <property type="project" value="UniProtKB-KW"/>
</dbReference>
<dbReference type="OrthoDB" id="426293at2759"/>
<keyword evidence="14" id="KW-0407">Ion channel</keyword>
<evidence type="ECO:0000256" key="16">
    <source>
        <dbReference type="SAM" id="Phobius"/>
    </source>
</evidence>
<evidence type="ECO:0000259" key="17">
    <source>
        <dbReference type="PROSITE" id="PS50042"/>
    </source>
</evidence>
<evidence type="ECO:0000256" key="13">
    <source>
        <dbReference type="ARBA" id="ARBA00023136"/>
    </source>
</evidence>
<feature type="transmembrane region" description="Helical" evidence="16">
    <location>
        <begin position="296"/>
        <end position="318"/>
    </location>
</feature>
<feature type="region of interest" description="Disordered" evidence="15">
    <location>
        <begin position="122"/>
        <end position="141"/>
    </location>
</feature>
<evidence type="ECO:0000256" key="4">
    <source>
        <dbReference type="ARBA" id="ARBA00022670"/>
    </source>
</evidence>
<dbReference type="GO" id="GO:0008236">
    <property type="term" value="F:serine-type peptidase activity"/>
    <property type="evidence" value="ECO:0007669"/>
    <property type="project" value="UniProtKB-KW"/>
</dbReference>
<gene>
    <name evidence="18" type="ORF">Vretifemale_11711</name>
    <name evidence="19" type="ORF">Vretimale_8336</name>
</gene>
<keyword evidence="13 16" id="KW-0472">Membrane</keyword>
<dbReference type="PROSITE" id="PS00888">
    <property type="entry name" value="CNMP_BINDING_1"/>
    <property type="match status" value="1"/>
</dbReference>
<evidence type="ECO:0000256" key="9">
    <source>
        <dbReference type="ARBA" id="ARBA00022882"/>
    </source>
</evidence>
<comment type="caution">
    <text evidence="18">The sequence shown here is derived from an EMBL/GenBank/DDBJ whole genome shotgun (WGS) entry which is preliminary data.</text>
</comment>
<feature type="domain" description="Cyclic nucleotide-binding" evidence="17">
    <location>
        <begin position="563"/>
        <end position="618"/>
    </location>
</feature>
<evidence type="ECO:0000256" key="12">
    <source>
        <dbReference type="ARBA" id="ARBA00023065"/>
    </source>
</evidence>
<evidence type="ECO:0000256" key="2">
    <source>
        <dbReference type="ARBA" id="ARBA00022448"/>
    </source>
</evidence>
<feature type="region of interest" description="Disordered" evidence="15">
    <location>
        <begin position="760"/>
        <end position="795"/>
    </location>
</feature>
<dbReference type="InterPro" id="IPR003938">
    <property type="entry name" value="K_chnl_volt-dep_EAG/ELK/ERG"/>
</dbReference>
<keyword evidence="7" id="KW-0720">Serine protease</keyword>
<keyword evidence="8" id="KW-0631">Potassium channel</keyword>
<feature type="region of interest" description="Disordered" evidence="15">
    <location>
        <begin position="955"/>
        <end position="1045"/>
    </location>
</feature>
<evidence type="ECO:0000256" key="3">
    <source>
        <dbReference type="ARBA" id="ARBA00022538"/>
    </source>
</evidence>
<evidence type="ECO:0000256" key="8">
    <source>
        <dbReference type="ARBA" id="ARBA00022826"/>
    </source>
</evidence>
<sequence length="1045" mass="114366">MDPHVPHNAYFQSRGPGNQCHVQDSELEDQNGDDDRPKPRALWATTLSSSHEWNSVCTSDGPATLCTWLFQWLWRVLPRRSDKIREAKFIVQLQAFFKLSFEQFESNDVSFEEIPEDIDQATAAEEQQQHEEQQQQQMQELQKAEAPAAIAAEVAAAGGNMAAAVAAGKLMWRTAGAAARAFGLTESSGMGLVVNEDMEPSFVNVVCVVFISPVHPNSMFKVLWDFIYLPINIWICLVTPVLVVFVANLRLTKVFGCVEFTVDVMCLLDVLARLRTAFISDNFIATTSHRRIARRYFLRGWGVLDLVACLPFLTLINIAPADDYSAQVLLFRLLRLTKLLRLPNTLQTSNVQTYLQAKILQRKGLVTLVTLLAAVLVTIHHAACYFYFIGVVVTQNRMMTVPPVVDASTGKVLPTSWVEEEELSLSDKFGRYIVALYWAMYTFLTVGYGDITIVNTAEKIWAIITAITGVVMAGWFMGAVGTFMGGTGGREADILQRRQDVFLFIQKRHLRGRLASRLQHYQDSIMWRELTDSDRDIINGLPRMLRTELVLHLYDKVVQKVLFMQTRPPQLVVELLLRLRLQLYEKDEYVVREGEIGSEIFFLAQGEVEVRRESPDEDEEDSGTEPSNSSIRSRNSSRFRVFLLSITRRLGRSSNGNNPQYGSLSVRDIGAGPGCSIGTRPSSGLGRLSRGVDGTSAAAPYGTAAAAAAAAAPAADAAVATAGSPVQKDSLLVSKTLADAVRGGDRSFGGRDLLTQLVEDGTQEQQQRRRRRQGAAAATAAGGNAAKKGGGRGSSVTRKYKSLGYIKAGGLFGHVSCMGGEVRRNSVVAVVRSEVLVLSREDAEELGKDWPDIYNDRSMRLDKLRRRSACLNDTLSDSVEHYVPHPGGPVPCGSRHRGRAAGVAGEAGLGSSLRRKSRPHGGGGPWCAQPATLGRVPEKQAVRMHRMDLVAGSGQVLEDLEHNSDENEGEGGPNGEEEAPGSGDVTVNPDTSTPEMGPVVAAPDRSGRTDVSAGQSQVSVSLTRQVQPPPPQQQQLLVQQGLAQE</sequence>
<evidence type="ECO:0000256" key="7">
    <source>
        <dbReference type="ARBA" id="ARBA00022825"/>
    </source>
</evidence>
<reference evidence="18" key="1">
    <citation type="journal article" date="2021" name="Proc. Natl. Acad. Sci. U.S.A.">
        <title>Three genomes in the algal genus Volvox reveal the fate of a haploid sex-determining region after a transition to homothallism.</title>
        <authorList>
            <person name="Yamamoto K."/>
            <person name="Hamaji T."/>
            <person name="Kawai-Toyooka H."/>
            <person name="Matsuzaki R."/>
            <person name="Takahashi F."/>
            <person name="Nishimura Y."/>
            <person name="Kawachi M."/>
            <person name="Noguchi H."/>
            <person name="Minakuchi Y."/>
            <person name="Umen J.G."/>
            <person name="Toyoda A."/>
            <person name="Nozaki H."/>
        </authorList>
    </citation>
    <scope>NUCLEOTIDE SEQUENCE</scope>
    <source>
        <strain evidence="19">NIES-3785</strain>
        <strain evidence="18">NIES-3786</strain>
    </source>
</reference>
<evidence type="ECO:0000256" key="5">
    <source>
        <dbReference type="ARBA" id="ARBA00022692"/>
    </source>
</evidence>
<evidence type="ECO:0000313" key="20">
    <source>
        <dbReference type="Proteomes" id="UP000747110"/>
    </source>
</evidence>
<dbReference type="PRINTS" id="PR01463">
    <property type="entry name" value="EAGCHANLFMLY"/>
</dbReference>
<evidence type="ECO:0000256" key="11">
    <source>
        <dbReference type="ARBA" id="ARBA00022989"/>
    </source>
</evidence>
<dbReference type="EMBL" id="BNCP01000025">
    <property type="protein sequence ID" value="GIL82779.1"/>
    <property type="molecule type" value="Genomic_DNA"/>
</dbReference>
<feature type="compositionally biased region" description="Low complexity" evidence="15">
    <location>
        <begin position="624"/>
        <end position="633"/>
    </location>
</feature>
<keyword evidence="11 16" id="KW-1133">Transmembrane helix</keyword>
<keyword evidence="2" id="KW-0813">Transport</keyword>
<dbReference type="GO" id="GO:0042391">
    <property type="term" value="P:regulation of membrane potential"/>
    <property type="evidence" value="ECO:0007669"/>
    <property type="project" value="TreeGrafter"/>
</dbReference>
<dbReference type="InterPro" id="IPR000595">
    <property type="entry name" value="cNMP-bd_dom"/>
</dbReference>
<feature type="compositionally biased region" description="Polar residues" evidence="15">
    <location>
        <begin position="1012"/>
        <end position="1024"/>
    </location>
</feature>
<feature type="compositionally biased region" description="Low complexity" evidence="15">
    <location>
        <begin position="774"/>
        <end position="787"/>
    </location>
</feature>
<name>A0A8J4CMH4_9CHLO</name>
<evidence type="ECO:0000256" key="15">
    <source>
        <dbReference type="SAM" id="MobiDB-lite"/>
    </source>
</evidence>
<feature type="transmembrane region" description="Helical" evidence="16">
    <location>
        <begin position="364"/>
        <end position="389"/>
    </location>
</feature>
<evidence type="ECO:0000313" key="19">
    <source>
        <dbReference type="EMBL" id="GIM03607.1"/>
    </source>
</evidence>
<protein>
    <recommendedName>
        <fullName evidence="17">Cyclic nucleotide-binding domain-containing protein</fullName>
    </recommendedName>
</protein>
<dbReference type="GO" id="GO:0005886">
    <property type="term" value="C:plasma membrane"/>
    <property type="evidence" value="ECO:0007669"/>
    <property type="project" value="TreeGrafter"/>
</dbReference>
<dbReference type="AlphaFoldDB" id="A0A8J4CMH4"/>
<dbReference type="InterPro" id="IPR018490">
    <property type="entry name" value="cNMP-bd_dom_sf"/>
</dbReference>
<evidence type="ECO:0000313" key="18">
    <source>
        <dbReference type="EMBL" id="GIL82779.1"/>
    </source>
</evidence>
<feature type="compositionally biased region" description="Low complexity" evidence="15">
    <location>
        <begin position="900"/>
        <end position="912"/>
    </location>
</feature>
<keyword evidence="6" id="KW-0378">Hydrolase</keyword>
<dbReference type="InterPro" id="IPR050818">
    <property type="entry name" value="KCNH_animal-type"/>
</dbReference>
<dbReference type="Gene3D" id="2.60.120.10">
    <property type="entry name" value="Jelly Rolls"/>
    <property type="match status" value="2"/>
</dbReference>
<proteinExistence type="predicted"/>
<evidence type="ECO:0000256" key="10">
    <source>
        <dbReference type="ARBA" id="ARBA00022958"/>
    </source>
</evidence>
<dbReference type="InterPro" id="IPR005821">
    <property type="entry name" value="Ion_trans_dom"/>
</dbReference>
<dbReference type="SUPFAM" id="SSF81324">
    <property type="entry name" value="Voltage-gated potassium channels"/>
    <property type="match status" value="1"/>
</dbReference>
<dbReference type="GO" id="GO:0005249">
    <property type="term" value="F:voltage-gated potassium channel activity"/>
    <property type="evidence" value="ECO:0007669"/>
    <property type="project" value="InterPro"/>
</dbReference>
<feature type="compositionally biased region" description="Low complexity" evidence="15">
    <location>
        <begin position="1033"/>
        <end position="1045"/>
    </location>
</feature>
<dbReference type="InterPro" id="IPR023828">
    <property type="entry name" value="Peptidase_S8_Ser-AS"/>
</dbReference>
<dbReference type="PROSITE" id="PS50042">
    <property type="entry name" value="CNMP_BINDING_3"/>
    <property type="match status" value="2"/>
</dbReference>
<keyword evidence="10" id="KW-0630">Potassium</keyword>
<organism evidence="18 20">
    <name type="scientific">Volvox reticuliferus</name>
    <dbReference type="NCBI Taxonomy" id="1737510"/>
    <lineage>
        <taxon>Eukaryota</taxon>
        <taxon>Viridiplantae</taxon>
        <taxon>Chlorophyta</taxon>
        <taxon>core chlorophytes</taxon>
        <taxon>Chlorophyceae</taxon>
        <taxon>CS clade</taxon>
        <taxon>Chlamydomonadales</taxon>
        <taxon>Volvocaceae</taxon>
        <taxon>Volvox</taxon>
    </lineage>
</organism>
<feature type="region of interest" description="Disordered" evidence="15">
    <location>
        <begin position="611"/>
        <end position="633"/>
    </location>
</feature>
<evidence type="ECO:0000256" key="6">
    <source>
        <dbReference type="ARBA" id="ARBA00022801"/>
    </source>
</evidence>
<dbReference type="PROSITE" id="PS00138">
    <property type="entry name" value="SUBTILASE_SER"/>
    <property type="match status" value="1"/>
</dbReference>
<dbReference type="PANTHER" id="PTHR10217">
    <property type="entry name" value="VOLTAGE AND LIGAND GATED POTASSIUM CHANNEL"/>
    <property type="match status" value="1"/>
</dbReference>
<dbReference type="InterPro" id="IPR018488">
    <property type="entry name" value="cNMP-bd_CS"/>
</dbReference>
<feature type="transmembrane region" description="Helical" evidence="16">
    <location>
        <begin position="226"/>
        <end position="247"/>
    </location>
</feature>
<feature type="region of interest" description="Disordered" evidence="15">
    <location>
        <begin position="894"/>
        <end position="932"/>
    </location>
</feature>